<feature type="transmembrane region" description="Helical" evidence="2">
    <location>
        <begin position="309"/>
        <end position="330"/>
    </location>
</feature>
<evidence type="ECO:0000259" key="3">
    <source>
        <dbReference type="Pfam" id="PF06030"/>
    </source>
</evidence>
<evidence type="ECO:0000256" key="2">
    <source>
        <dbReference type="SAM" id="Phobius"/>
    </source>
</evidence>
<proteinExistence type="predicted"/>
<dbReference type="Proteomes" id="UP000655443">
    <property type="component" value="Unassembled WGS sequence"/>
</dbReference>
<dbReference type="InterPro" id="IPR010317">
    <property type="entry name" value="WxLIP_PGBD"/>
</dbReference>
<keyword evidence="2" id="KW-0812">Transmembrane</keyword>
<keyword evidence="2" id="KW-1133">Transmembrane helix</keyword>
<comment type="caution">
    <text evidence="4">The sequence shown here is derived from an EMBL/GenBank/DDBJ whole genome shotgun (WGS) entry which is preliminary data.</text>
</comment>
<evidence type="ECO:0000256" key="1">
    <source>
        <dbReference type="SAM" id="MobiDB-lite"/>
    </source>
</evidence>
<evidence type="ECO:0000313" key="4">
    <source>
        <dbReference type="EMBL" id="GHD98720.1"/>
    </source>
</evidence>
<dbReference type="Pfam" id="PF06030">
    <property type="entry name" value="WxLIP_PGBD"/>
    <property type="match status" value="1"/>
</dbReference>
<dbReference type="AlphaFoldDB" id="A0A919D033"/>
<gene>
    <name evidence="4" type="ORF">GCM10010339_07020</name>
</gene>
<reference evidence="4" key="1">
    <citation type="journal article" date="2014" name="Int. J. Syst. Evol. Microbiol.">
        <title>Complete genome sequence of Corynebacterium casei LMG S-19264T (=DSM 44701T), isolated from a smear-ripened cheese.</title>
        <authorList>
            <consortium name="US DOE Joint Genome Institute (JGI-PGF)"/>
            <person name="Walter F."/>
            <person name="Albersmeier A."/>
            <person name="Kalinowski J."/>
            <person name="Ruckert C."/>
        </authorList>
    </citation>
    <scope>NUCLEOTIDE SEQUENCE</scope>
    <source>
        <strain evidence="4">JCM 4714</strain>
    </source>
</reference>
<evidence type="ECO:0000313" key="5">
    <source>
        <dbReference type="Proteomes" id="UP000655443"/>
    </source>
</evidence>
<protein>
    <recommendedName>
        <fullName evidence="3">WxL Interacting Protein peptidoglycan binding domain-containing protein</fullName>
    </recommendedName>
</protein>
<accession>A0A919D033</accession>
<name>A0A919D033_9ACTN</name>
<dbReference type="EMBL" id="BMVG01000001">
    <property type="protein sequence ID" value="GHD98720.1"/>
    <property type="molecule type" value="Genomic_DNA"/>
</dbReference>
<feature type="domain" description="WxL Interacting Protein peptidoglycan binding" evidence="3">
    <location>
        <begin position="67"/>
        <end position="165"/>
    </location>
</feature>
<sequence>MRASAPARPAALPVSRPWGSAPMRKPYVLLLRLLTLPGLLLGLTAAPARAADNGSWSVYPVASEVAARPYFSLSADPGQTLTDKVAVQNRTGAPLTFRLYAADAYNTARDGGFAVRTEKERMHGVGDWAKPARSRVTVPAHRTVTVPFTLRVPQGAEPGDHPGAIVALDEHVDPGGGRLALGVRRAVGARVYLRVGGPALPALSVGQLHISHHQPLIPGLGASTATVSYTLHNTGNVTLDPKVELTAHGLFGRTLLDRELTRVPSQLLPGQRVRLTETWRGAPQLDRGDVTLTASAPGTRQSASASFLALPWLAVALVFLMGVAAGVLLVRARRGRAHRSARGRPSPRVRPTPSRPRSSPSARP</sequence>
<keyword evidence="2" id="KW-0472">Membrane</keyword>
<feature type="compositionally biased region" description="Basic residues" evidence="1">
    <location>
        <begin position="334"/>
        <end position="347"/>
    </location>
</feature>
<organism evidence="4 5">
    <name type="scientific">Streptomyces alanosinicus</name>
    <dbReference type="NCBI Taxonomy" id="68171"/>
    <lineage>
        <taxon>Bacteria</taxon>
        <taxon>Bacillati</taxon>
        <taxon>Actinomycetota</taxon>
        <taxon>Actinomycetes</taxon>
        <taxon>Kitasatosporales</taxon>
        <taxon>Streptomycetaceae</taxon>
        <taxon>Streptomyces</taxon>
    </lineage>
</organism>
<keyword evidence="5" id="KW-1185">Reference proteome</keyword>
<reference evidence="4" key="2">
    <citation type="submission" date="2020-09" db="EMBL/GenBank/DDBJ databases">
        <authorList>
            <person name="Sun Q."/>
            <person name="Ohkuma M."/>
        </authorList>
    </citation>
    <scope>NUCLEOTIDE SEQUENCE</scope>
    <source>
        <strain evidence="4">JCM 4714</strain>
    </source>
</reference>
<feature type="compositionally biased region" description="Low complexity" evidence="1">
    <location>
        <begin position="355"/>
        <end position="364"/>
    </location>
</feature>
<feature type="region of interest" description="Disordered" evidence="1">
    <location>
        <begin position="334"/>
        <end position="364"/>
    </location>
</feature>